<dbReference type="Pfam" id="PF05076">
    <property type="entry name" value="SUFU"/>
    <property type="match status" value="1"/>
</dbReference>
<proteinExistence type="predicted"/>
<evidence type="ECO:0000259" key="1">
    <source>
        <dbReference type="Pfam" id="PF05076"/>
    </source>
</evidence>
<gene>
    <name evidence="2" type="ORF">OHA22_28020</name>
</gene>
<protein>
    <submittedName>
        <fullName evidence="2">Suppressor of fused domain protein</fullName>
    </submittedName>
</protein>
<dbReference type="InterPro" id="IPR020941">
    <property type="entry name" value="SUFU-like_domain"/>
</dbReference>
<reference evidence="2" key="1">
    <citation type="submission" date="2022-10" db="EMBL/GenBank/DDBJ databases">
        <title>The complete genomes of actinobacterial strains from the NBC collection.</title>
        <authorList>
            <person name="Joergensen T.S."/>
            <person name="Alvarez Arevalo M."/>
            <person name="Sterndorff E.B."/>
            <person name="Faurdal D."/>
            <person name="Vuksanovic O."/>
            <person name="Mourched A.-S."/>
            <person name="Charusanti P."/>
            <person name="Shaw S."/>
            <person name="Blin K."/>
            <person name="Weber T."/>
        </authorList>
    </citation>
    <scope>NUCLEOTIDE SEQUENCE</scope>
    <source>
        <strain evidence="2">NBC_00093</strain>
    </source>
</reference>
<dbReference type="AlphaFoldDB" id="A0AAU2A678"/>
<evidence type="ECO:0000313" key="2">
    <source>
        <dbReference type="EMBL" id="WTT19104.1"/>
    </source>
</evidence>
<organism evidence="2">
    <name type="scientific">Streptomyces sp. NBC_00093</name>
    <dbReference type="NCBI Taxonomy" id="2975649"/>
    <lineage>
        <taxon>Bacteria</taxon>
        <taxon>Bacillati</taxon>
        <taxon>Actinomycetota</taxon>
        <taxon>Actinomycetes</taxon>
        <taxon>Kitasatosporales</taxon>
        <taxon>Streptomycetaceae</taxon>
        <taxon>Streptomyces</taxon>
    </lineage>
</organism>
<feature type="domain" description="Suppressor of fused-like" evidence="1">
    <location>
        <begin position="51"/>
        <end position="186"/>
    </location>
</feature>
<name>A0AAU2A678_9ACTN</name>
<dbReference type="EMBL" id="CP108222">
    <property type="protein sequence ID" value="WTT19104.1"/>
    <property type="molecule type" value="Genomic_DNA"/>
</dbReference>
<sequence>MIDENERLSALEGHVRKFWDGHIVEPAPWGRGPILERVPKFSAYRVLPQRAGEAWVYVTVGSSVDGSEVGGIEFFVMSPVADEIHSETLAMVSHYHSFEAHRLSIGSIINIGRPWMSDSPMDHLLVSLPYPYGPQLEWAPPEAGGARFLWLLPIHRSEADFIKRETLDEFESILDSKGVNVLDPHRDPVA</sequence>
<accession>A0AAU2A678</accession>